<dbReference type="PANTHER" id="PTHR11237">
    <property type="entry name" value="COENZYME Q10 BIOSYNTHESIS PROTEIN 7"/>
    <property type="match status" value="1"/>
</dbReference>
<feature type="binding site" evidence="8">
    <location>
        <position position="78"/>
    </location>
    <ligand>
        <name>Fe cation</name>
        <dbReference type="ChEBI" id="CHEBI:24875"/>
        <label>1</label>
    </ligand>
</feature>
<dbReference type="GO" id="GO:0008340">
    <property type="term" value="P:determination of adult lifespan"/>
    <property type="evidence" value="ECO:0007669"/>
    <property type="project" value="TreeGrafter"/>
</dbReference>
<keyword evidence="7 8" id="KW-0472">Membrane</keyword>
<dbReference type="GO" id="GO:0016709">
    <property type="term" value="F:oxidoreductase activity, acting on paired donors, with incorporation or reduction of molecular oxygen, NAD(P)H as one donor, and incorporation of one atom of oxygen"/>
    <property type="evidence" value="ECO:0007669"/>
    <property type="project" value="UniProtKB-UniRule"/>
</dbReference>
<proteinExistence type="inferred from homology"/>
<dbReference type="SUPFAM" id="SSF47240">
    <property type="entry name" value="Ferritin-like"/>
    <property type="match status" value="1"/>
</dbReference>
<dbReference type="InterPro" id="IPR011566">
    <property type="entry name" value="Ubq_synth_Coq7"/>
</dbReference>
<keyword evidence="2 8" id="KW-0831">Ubiquinone biosynthesis</keyword>
<dbReference type="EC" id="1.14.99.60" evidence="8"/>
<dbReference type="GO" id="GO:0008682">
    <property type="term" value="F:3-demethoxyubiquinol 3-hydroxylase activity"/>
    <property type="evidence" value="ECO:0007669"/>
    <property type="project" value="UniProtKB-EC"/>
</dbReference>
<dbReference type="GO" id="GO:0046872">
    <property type="term" value="F:metal ion binding"/>
    <property type="evidence" value="ECO:0007669"/>
    <property type="project" value="UniProtKB-KW"/>
</dbReference>
<dbReference type="GO" id="GO:0010468">
    <property type="term" value="P:regulation of gene expression"/>
    <property type="evidence" value="ECO:0007669"/>
    <property type="project" value="TreeGrafter"/>
</dbReference>
<evidence type="ECO:0000256" key="9">
    <source>
        <dbReference type="SAM" id="MobiDB-lite"/>
    </source>
</evidence>
<keyword evidence="6 8" id="KW-0503">Monooxygenase</keyword>
<name>A0AAV3ZYK2_9GAST</name>
<gene>
    <name evidence="10" type="ORF">PoB_002750100</name>
</gene>
<comment type="pathway">
    <text evidence="1 8">Cofactor biosynthesis; ubiquinone biosynthesis.</text>
</comment>
<dbReference type="EMBL" id="BLXT01003182">
    <property type="protein sequence ID" value="GFO00996.1"/>
    <property type="molecule type" value="Genomic_DNA"/>
</dbReference>
<sequence>MICYGPNLLRISAALGRRWISTVSVRDAKTRALIDKIIRVDHAGEFGADRIYAGQLAVLKKSSVGPLIQEMWDEEKHHRETFEKLMAERRVRPTVLLPLWNLAGFALGAGTALLGKEAAMACTVAVEDVIGDHYNNQIRELMKDDPEQHKELLEIVKKFRDDEMHHHDIGLEYDAEKSGDDDDDDRDGDNLGNESGDDDDGDGDNLGNESGDDDDGDGDNLRNESGDDDDGSGDGGDDDGD</sequence>
<evidence type="ECO:0000313" key="11">
    <source>
        <dbReference type="Proteomes" id="UP000735302"/>
    </source>
</evidence>
<comment type="cofactor">
    <cofactor evidence="8">
        <name>Fe cation</name>
        <dbReference type="ChEBI" id="CHEBI:24875"/>
    </cofactor>
    <text evidence="8">Binds 2 iron ions per subunit.</text>
</comment>
<keyword evidence="11" id="KW-1185">Reference proteome</keyword>
<accession>A0AAV3ZYK2</accession>
<comment type="subunit">
    <text evidence="8">Component of a multi-subunit COQ enzyme complex.</text>
</comment>
<dbReference type="PANTHER" id="PTHR11237:SF4">
    <property type="entry name" value="5-DEMETHOXYUBIQUINONE HYDROXYLASE, MITOCHONDRIAL"/>
    <property type="match status" value="1"/>
</dbReference>
<dbReference type="HAMAP" id="MF_01658">
    <property type="entry name" value="COQ7"/>
    <property type="match status" value="1"/>
</dbReference>
<evidence type="ECO:0000256" key="8">
    <source>
        <dbReference type="HAMAP-Rule" id="MF_03194"/>
    </source>
</evidence>
<keyword evidence="8" id="KW-0496">Mitochondrion</keyword>
<dbReference type="GO" id="GO:0006744">
    <property type="term" value="P:ubiquinone biosynthetic process"/>
    <property type="evidence" value="ECO:0007669"/>
    <property type="project" value="UniProtKB-UniRule"/>
</dbReference>
<feature type="binding site" evidence="8">
    <location>
        <position position="127"/>
    </location>
    <ligand>
        <name>Fe cation</name>
        <dbReference type="ChEBI" id="CHEBI:24875"/>
        <label>2</label>
    </ligand>
</feature>
<dbReference type="InterPro" id="IPR009078">
    <property type="entry name" value="Ferritin-like_SF"/>
</dbReference>
<evidence type="ECO:0000256" key="2">
    <source>
        <dbReference type="ARBA" id="ARBA00022688"/>
    </source>
</evidence>
<comment type="similarity">
    <text evidence="8">Belongs to the COQ7 family.</text>
</comment>
<feature type="binding site" evidence="8">
    <location>
        <position position="163"/>
    </location>
    <ligand>
        <name>Fe cation</name>
        <dbReference type="ChEBI" id="CHEBI:24875"/>
        <label>1</label>
    </ligand>
</feature>
<dbReference type="CDD" id="cd01042">
    <property type="entry name" value="DMQH"/>
    <property type="match status" value="1"/>
</dbReference>
<dbReference type="GO" id="GO:2000377">
    <property type="term" value="P:regulation of reactive oxygen species metabolic process"/>
    <property type="evidence" value="ECO:0007669"/>
    <property type="project" value="TreeGrafter"/>
</dbReference>
<feature type="compositionally biased region" description="Acidic residues" evidence="9">
    <location>
        <begin position="226"/>
        <end position="241"/>
    </location>
</feature>
<feature type="binding site" evidence="8">
    <location>
        <position position="45"/>
    </location>
    <ligand>
        <name>Fe cation</name>
        <dbReference type="ChEBI" id="CHEBI:24875"/>
        <label>1</label>
    </ligand>
</feature>
<comment type="catalytic activity">
    <reaction evidence="8">
        <text>a 5-methoxy-2-methyl-3-(all-trans-polyprenyl)benzene-1,4-diol + AH2 + O2 = a 3-demethylubiquinol + A + H2O</text>
        <dbReference type="Rhea" id="RHEA:50908"/>
        <dbReference type="Rhea" id="RHEA-COMP:10859"/>
        <dbReference type="Rhea" id="RHEA-COMP:10914"/>
        <dbReference type="ChEBI" id="CHEBI:13193"/>
        <dbReference type="ChEBI" id="CHEBI:15377"/>
        <dbReference type="ChEBI" id="CHEBI:15379"/>
        <dbReference type="ChEBI" id="CHEBI:17499"/>
        <dbReference type="ChEBI" id="CHEBI:84167"/>
        <dbReference type="ChEBI" id="CHEBI:84422"/>
        <dbReference type="EC" id="1.14.99.60"/>
    </reaction>
</comment>
<protein>
    <recommendedName>
        <fullName evidence="8">5-demethoxyubiquinone hydroxylase, mitochondrial</fullName>
        <shortName evidence="8">DMQ hydroxylase</shortName>
        <ecNumber evidence="8">1.14.99.60</ecNumber>
    </recommendedName>
    <alternativeName>
        <fullName evidence="8">Ubiquinone biosynthesis monooxygenase COQ7</fullName>
    </alternativeName>
</protein>
<feature type="binding site" evidence="8">
    <location>
        <position position="75"/>
    </location>
    <ligand>
        <name>Fe cation</name>
        <dbReference type="ChEBI" id="CHEBI:24875"/>
        <label>1</label>
    </ligand>
</feature>
<keyword evidence="5 8" id="KW-0408">Iron</keyword>
<evidence type="ECO:0000313" key="10">
    <source>
        <dbReference type="EMBL" id="GFO00996.1"/>
    </source>
</evidence>
<feature type="binding site" evidence="8">
    <location>
        <position position="166"/>
    </location>
    <ligand>
        <name>Fe cation</name>
        <dbReference type="ChEBI" id="CHEBI:24875"/>
        <label>2</label>
    </ligand>
</feature>
<feature type="region of interest" description="Disordered" evidence="9">
    <location>
        <begin position="170"/>
        <end position="241"/>
    </location>
</feature>
<dbReference type="Pfam" id="PF03232">
    <property type="entry name" value="COQ7"/>
    <property type="match status" value="1"/>
</dbReference>
<evidence type="ECO:0000256" key="6">
    <source>
        <dbReference type="ARBA" id="ARBA00023033"/>
    </source>
</evidence>
<evidence type="ECO:0000256" key="3">
    <source>
        <dbReference type="ARBA" id="ARBA00022723"/>
    </source>
</evidence>
<dbReference type="GO" id="GO:0005634">
    <property type="term" value="C:nucleus"/>
    <property type="evidence" value="ECO:0007669"/>
    <property type="project" value="TreeGrafter"/>
</dbReference>
<keyword evidence="4 8" id="KW-0560">Oxidoreductase</keyword>
<evidence type="ECO:0000256" key="7">
    <source>
        <dbReference type="ARBA" id="ARBA00023136"/>
    </source>
</evidence>
<comment type="caution">
    <text evidence="10">The sequence shown here is derived from an EMBL/GenBank/DDBJ whole genome shotgun (WGS) entry which is preliminary data.</text>
</comment>
<evidence type="ECO:0000256" key="1">
    <source>
        <dbReference type="ARBA" id="ARBA00004749"/>
    </source>
</evidence>
<keyword evidence="3 8" id="KW-0479">Metal-binding</keyword>
<keyword evidence="8" id="KW-0999">Mitochondrion inner membrane</keyword>
<comment type="function">
    <text evidence="8">Catalyzes the hydroxylation of 2-polyprenyl-3-methyl-6-methoxy-1,4-benzoquinol (DMQH2) during ubiquinone biosynthesis. Has also a structural role in the COQ enzyme complex, stabilizing other COQ polypeptides. Involved in lifespan determination in a ubiquinone-independent manner.</text>
</comment>
<dbReference type="AlphaFoldDB" id="A0AAV3ZYK2"/>
<evidence type="ECO:0000256" key="4">
    <source>
        <dbReference type="ARBA" id="ARBA00023002"/>
    </source>
</evidence>
<reference evidence="10 11" key="1">
    <citation type="journal article" date="2021" name="Elife">
        <title>Chloroplast acquisition without the gene transfer in kleptoplastic sea slugs, Plakobranchus ocellatus.</title>
        <authorList>
            <person name="Maeda T."/>
            <person name="Takahashi S."/>
            <person name="Yoshida T."/>
            <person name="Shimamura S."/>
            <person name="Takaki Y."/>
            <person name="Nagai Y."/>
            <person name="Toyoda A."/>
            <person name="Suzuki Y."/>
            <person name="Arimoto A."/>
            <person name="Ishii H."/>
            <person name="Satoh N."/>
            <person name="Nishiyama T."/>
            <person name="Hasebe M."/>
            <person name="Maruyama T."/>
            <person name="Minagawa J."/>
            <person name="Obokata J."/>
            <person name="Shigenobu S."/>
        </authorList>
    </citation>
    <scope>NUCLEOTIDE SEQUENCE [LARGE SCALE GENOMIC DNA]</scope>
</reference>
<comment type="subcellular location">
    <subcellularLocation>
        <location evidence="8">Mitochondrion inner membrane</location>
        <topology evidence="8">Peripheral membrane protein</topology>
        <orientation evidence="8">Matrix side</orientation>
    </subcellularLocation>
</comment>
<evidence type="ECO:0000256" key="5">
    <source>
        <dbReference type="ARBA" id="ARBA00023004"/>
    </source>
</evidence>
<dbReference type="Proteomes" id="UP000735302">
    <property type="component" value="Unassembled WGS sequence"/>
</dbReference>
<organism evidence="10 11">
    <name type="scientific">Plakobranchus ocellatus</name>
    <dbReference type="NCBI Taxonomy" id="259542"/>
    <lineage>
        <taxon>Eukaryota</taxon>
        <taxon>Metazoa</taxon>
        <taxon>Spiralia</taxon>
        <taxon>Lophotrochozoa</taxon>
        <taxon>Mollusca</taxon>
        <taxon>Gastropoda</taxon>
        <taxon>Heterobranchia</taxon>
        <taxon>Euthyneura</taxon>
        <taxon>Panpulmonata</taxon>
        <taxon>Sacoglossa</taxon>
        <taxon>Placobranchoidea</taxon>
        <taxon>Plakobranchidae</taxon>
        <taxon>Plakobranchus</taxon>
    </lineage>
</organism>
<feature type="binding site" evidence="8">
    <location>
        <position position="75"/>
    </location>
    <ligand>
        <name>Fe cation</name>
        <dbReference type="ChEBI" id="CHEBI:24875"/>
        <label>2</label>
    </ligand>
</feature>
<dbReference type="GO" id="GO:0031314">
    <property type="term" value="C:extrinsic component of mitochondrial inner membrane"/>
    <property type="evidence" value="ECO:0007669"/>
    <property type="project" value="UniProtKB-UniRule"/>
</dbReference>
<feature type="binding site" evidence="8">
    <location>
        <position position="163"/>
    </location>
    <ligand>
        <name>Fe cation</name>
        <dbReference type="ChEBI" id="CHEBI:24875"/>
        <label>2</label>
    </ligand>
</feature>